<evidence type="ECO:0000259" key="2">
    <source>
        <dbReference type="Pfam" id="PF10157"/>
    </source>
</evidence>
<accession>A0AAJ7L766</accession>
<dbReference type="Proteomes" id="UP000694867">
    <property type="component" value="Unplaced"/>
</dbReference>
<proteinExistence type="predicted"/>
<evidence type="ECO:0000313" key="4">
    <source>
        <dbReference type="RefSeq" id="XP_018496008.1"/>
    </source>
</evidence>
<gene>
    <name evidence="4" type="primary">LOC100901927</name>
</gene>
<organism evidence="3 4">
    <name type="scientific">Galendromus occidentalis</name>
    <name type="common">western predatory mite</name>
    <dbReference type="NCBI Taxonomy" id="34638"/>
    <lineage>
        <taxon>Eukaryota</taxon>
        <taxon>Metazoa</taxon>
        <taxon>Ecdysozoa</taxon>
        <taxon>Arthropoda</taxon>
        <taxon>Chelicerata</taxon>
        <taxon>Arachnida</taxon>
        <taxon>Acari</taxon>
        <taxon>Parasitiformes</taxon>
        <taxon>Mesostigmata</taxon>
        <taxon>Gamasina</taxon>
        <taxon>Phytoseioidea</taxon>
        <taxon>Phytoseiidae</taxon>
        <taxon>Typhlodrominae</taxon>
        <taxon>Galendromus</taxon>
    </lineage>
</organism>
<feature type="domain" description="BLOC-1-related complex subunit 6 C-terminal helix" evidence="2">
    <location>
        <begin position="172"/>
        <end position="267"/>
    </location>
</feature>
<dbReference type="PANTHER" id="PTHR13440">
    <property type="entry name" value="BLOC-1 RELATED COMPLEX SUBUNIT 6"/>
    <property type="match status" value="1"/>
</dbReference>
<dbReference type="CTD" id="54785"/>
<dbReference type="AlphaFoldDB" id="A0AAJ7L766"/>
<feature type="region of interest" description="Disordered" evidence="1">
    <location>
        <begin position="1"/>
        <end position="36"/>
    </location>
</feature>
<dbReference type="KEGG" id="goe:100901927"/>
<protein>
    <submittedName>
        <fullName evidence="4">Uncharacterized protein LOC100901927</fullName>
    </submittedName>
</protein>
<dbReference type="GO" id="GO:0099078">
    <property type="term" value="C:BORC complex"/>
    <property type="evidence" value="ECO:0007669"/>
    <property type="project" value="TreeGrafter"/>
</dbReference>
<dbReference type="RefSeq" id="XP_018496008.1">
    <property type="nucleotide sequence ID" value="XM_018640492.1"/>
</dbReference>
<sequence length="278" mass="30407">MSRRSVASTPLSPDELPDLPDIEDHSEGSSESSVRAAAVTSSYSEICLSAEEDLDDDLLPGEIQDLNSVQDTTDEITKLVEKINQGEESLVAEPERRARQIPTSLPVETMQVLPTFEAAFGRPPDAEVAREVSGGPLEQQVYVVDDIDEKIRQASRATSLAATPAPDISRLPSILADLESDARKLANSVQHMMETLSSQLRNVTRLTADFMAAYETGVIRACDAADANVKSMYRLLAKYEELSNAMKPVCRTAQEVKEIKQTLAHFESLVDVKQSKAT</sequence>
<evidence type="ECO:0000256" key="1">
    <source>
        <dbReference type="SAM" id="MobiDB-lite"/>
    </source>
</evidence>
<dbReference type="InterPro" id="IPR019314">
    <property type="entry name" value="BORCS6"/>
</dbReference>
<evidence type="ECO:0000313" key="3">
    <source>
        <dbReference type="Proteomes" id="UP000694867"/>
    </source>
</evidence>
<dbReference type="Pfam" id="PF10157">
    <property type="entry name" value="BORCS6"/>
    <property type="match status" value="1"/>
</dbReference>
<keyword evidence="3" id="KW-1185">Reference proteome</keyword>
<dbReference type="PANTHER" id="PTHR13440:SF7">
    <property type="entry name" value="BLOC-1 RELATED COMPLEX SUBUNIT 6"/>
    <property type="match status" value="1"/>
</dbReference>
<name>A0AAJ7L766_9ACAR</name>
<dbReference type="GO" id="GO:0032418">
    <property type="term" value="P:lysosome localization"/>
    <property type="evidence" value="ECO:0007669"/>
    <property type="project" value="TreeGrafter"/>
</dbReference>
<dbReference type="InterPro" id="IPR046465">
    <property type="entry name" value="BORCS6_C"/>
</dbReference>
<reference evidence="4" key="1">
    <citation type="submission" date="2025-08" db="UniProtKB">
        <authorList>
            <consortium name="RefSeq"/>
        </authorList>
    </citation>
    <scope>IDENTIFICATION</scope>
</reference>
<dbReference type="GeneID" id="100901927"/>